<dbReference type="InterPro" id="IPR019734">
    <property type="entry name" value="TPR_rpt"/>
</dbReference>
<dbReference type="SUPFAM" id="SSF48452">
    <property type="entry name" value="TPR-like"/>
    <property type="match status" value="1"/>
</dbReference>
<dbReference type="Pfam" id="PF13181">
    <property type="entry name" value="TPR_8"/>
    <property type="match status" value="2"/>
</dbReference>
<dbReference type="OrthoDB" id="2148490at2759"/>
<dbReference type="AlphaFoldDB" id="A0A2Z7CR23"/>
<organism evidence="1 2">
    <name type="scientific">Dorcoceras hygrometricum</name>
    <dbReference type="NCBI Taxonomy" id="472368"/>
    <lineage>
        <taxon>Eukaryota</taxon>
        <taxon>Viridiplantae</taxon>
        <taxon>Streptophyta</taxon>
        <taxon>Embryophyta</taxon>
        <taxon>Tracheophyta</taxon>
        <taxon>Spermatophyta</taxon>
        <taxon>Magnoliopsida</taxon>
        <taxon>eudicotyledons</taxon>
        <taxon>Gunneridae</taxon>
        <taxon>Pentapetalae</taxon>
        <taxon>asterids</taxon>
        <taxon>lamiids</taxon>
        <taxon>Lamiales</taxon>
        <taxon>Gesneriaceae</taxon>
        <taxon>Didymocarpoideae</taxon>
        <taxon>Trichosporeae</taxon>
        <taxon>Loxocarpinae</taxon>
        <taxon>Dorcoceras</taxon>
    </lineage>
</organism>
<evidence type="ECO:0008006" key="3">
    <source>
        <dbReference type="Google" id="ProtNLM"/>
    </source>
</evidence>
<evidence type="ECO:0000313" key="2">
    <source>
        <dbReference type="Proteomes" id="UP000250235"/>
    </source>
</evidence>
<proteinExistence type="predicted"/>
<name>A0A2Z7CR23_9LAMI</name>
<dbReference type="InterPro" id="IPR011990">
    <property type="entry name" value="TPR-like_helical_dom_sf"/>
</dbReference>
<dbReference type="Gene3D" id="1.25.40.10">
    <property type="entry name" value="Tetratricopeptide repeat domain"/>
    <property type="match status" value="1"/>
</dbReference>
<accession>A0A2Z7CR23</accession>
<dbReference type="EMBL" id="KQ993811">
    <property type="protein sequence ID" value="KZV48815.1"/>
    <property type="molecule type" value="Genomic_DNA"/>
</dbReference>
<dbReference type="Proteomes" id="UP000250235">
    <property type="component" value="Unassembled WGS sequence"/>
</dbReference>
<keyword evidence="2" id="KW-1185">Reference proteome</keyword>
<sequence>MLVRNIVKRGLSGHALHLFRYADEKIVFISFLSLEAQWYSIYLQLLTLPIMLVAFNVPQQLCLSHPDVIQYLGLPKKTAPAVASNNEKRGYSGAAEIMILTKQGEVPAQSLSPEELFSIKISTDGYKDTAIKLLRLALEKDPGSMRALVMIGLTLLHKKQFAEAAECLENAISKLLVAGHPKGVEEVDLLILSSQWAGIAQLQQDKMEKGLRHIERIAHLEEPEDSKSKAHYYDCLFLLSSILQNTGQKAKALKYLRKVASYDTRYNVYLEDLENDLDDFAVHLTNERRFF</sequence>
<evidence type="ECO:0000313" key="1">
    <source>
        <dbReference type="EMBL" id="KZV48815.1"/>
    </source>
</evidence>
<reference evidence="1 2" key="1">
    <citation type="journal article" date="2015" name="Proc. Natl. Acad. Sci. U.S.A.">
        <title>The resurrection genome of Boea hygrometrica: A blueprint for survival of dehydration.</title>
        <authorList>
            <person name="Xiao L."/>
            <person name="Yang G."/>
            <person name="Zhang L."/>
            <person name="Yang X."/>
            <person name="Zhao S."/>
            <person name="Ji Z."/>
            <person name="Zhou Q."/>
            <person name="Hu M."/>
            <person name="Wang Y."/>
            <person name="Chen M."/>
            <person name="Xu Y."/>
            <person name="Jin H."/>
            <person name="Xiao X."/>
            <person name="Hu G."/>
            <person name="Bao F."/>
            <person name="Hu Y."/>
            <person name="Wan P."/>
            <person name="Li L."/>
            <person name="Deng X."/>
            <person name="Kuang T."/>
            <person name="Xiang C."/>
            <person name="Zhu J.K."/>
            <person name="Oliver M.J."/>
            <person name="He Y."/>
        </authorList>
    </citation>
    <scope>NUCLEOTIDE SEQUENCE [LARGE SCALE GENOMIC DNA]</scope>
    <source>
        <strain evidence="2">cv. XS01</strain>
    </source>
</reference>
<gene>
    <name evidence="1" type="ORF">F511_24128</name>
</gene>
<protein>
    <recommendedName>
        <fullName evidence="3">ALBINO3-like protein 2, chloroplastic</fullName>
    </recommendedName>
</protein>